<dbReference type="AlphaFoldDB" id="A0A7R7XVT7"/>
<reference evidence="1" key="2">
    <citation type="submission" date="2021-02" db="EMBL/GenBank/DDBJ databases">
        <title>Aspergillus puulaauensis MK2 genome sequence.</title>
        <authorList>
            <person name="Futagami T."/>
            <person name="Mori K."/>
            <person name="Kadooka C."/>
            <person name="Tanaka T."/>
        </authorList>
    </citation>
    <scope>NUCLEOTIDE SEQUENCE</scope>
    <source>
        <strain evidence="1">MK2</strain>
    </source>
</reference>
<name>A0A7R7XVT7_9EURO</name>
<gene>
    <name evidence="1" type="ORF">APUU_60871A</name>
</gene>
<dbReference type="InterPro" id="IPR023213">
    <property type="entry name" value="CAT-like_dom_sf"/>
</dbReference>
<reference evidence="1" key="1">
    <citation type="submission" date="2021-01" db="EMBL/GenBank/DDBJ databases">
        <authorList>
            <consortium name="Aspergillus puulaauensis MK2 genome sequencing consortium"/>
            <person name="Kazuki M."/>
            <person name="Futagami T."/>
        </authorList>
    </citation>
    <scope>NUCLEOTIDE SEQUENCE</scope>
    <source>
        <strain evidence="1">MK2</strain>
    </source>
</reference>
<dbReference type="InterPro" id="IPR010828">
    <property type="entry name" value="Atf2/Sli1-like"/>
</dbReference>
<dbReference type="RefSeq" id="XP_041560017.1">
    <property type="nucleotide sequence ID" value="XM_041694159.1"/>
</dbReference>
<dbReference type="Gene3D" id="3.30.559.30">
    <property type="entry name" value="Nonribosomal peptide synthetase, condensation domain"/>
    <property type="match status" value="1"/>
</dbReference>
<dbReference type="KEGG" id="apuu:APUU_60871A"/>
<evidence type="ECO:0000313" key="2">
    <source>
        <dbReference type="Proteomes" id="UP000654913"/>
    </source>
</evidence>
<sequence>MALGASTEKPYTQWRQVDGRWTRECTGVETGVSYNQNVRDGHTELTFNVPFSTSLATPELIQRVRNAWLVCHATHPEVAIQVSTGPEIPQTMTFKALQCEADAEAWLQESLRVVTDQHATDVARMTYNRRLPTKGKRNMLYLVTAGAADPEHPDQHCFVWNTSHTLTDIFSVVYFYNYLLHAVTQVPGDRNLAVSELDYSDIATRLPVTPITPYEQQHQPTREDREQAIAGAIAQAELYSSKMSSSIAMYPEPDAVSRSHSTYCIRLQYSLPESQSLLAFLRDQKLSITYAAAAATVLAIKQTYGKGHETGALLGITRNARRWLKTELELGEEGHRAPCASDVVFLWIPFKEEYFAASTKDTILQLGRAIRTEMGPHLTSPHYIASLSFTAGRFVSALAAEGEPTPSPQAPGFSPQGALPLTREFSSPTASIRAHDFEHSGRQINPSAWVGMFSLWERVTLSMGFDTKYYEPRTMEDFMALTKRNLGTLIP</sequence>
<dbReference type="GeneID" id="64977828"/>
<evidence type="ECO:0000313" key="1">
    <source>
        <dbReference type="EMBL" id="BCS27823.1"/>
    </source>
</evidence>
<proteinExistence type="predicted"/>
<keyword evidence="2" id="KW-1185">Reference proteome</keyword>
<dbReference type="EMBL" id="AP024448">
    <property type="protein sequence ID" value="BCS27823.1"/>
    <property type="molecule type" value="Genomic_DNA"/>
</dbReference>
<protein>
    <submittedName>
        <fullName evidence="1">Uncharacterized protein</fullName>
    </submittedName>
</protein>
<accession>A0A7R7XVT7</accession>
<dbReference type="Gene3D" id="3.30.559.10">
    <property type="entry name" value="Chloramphenicol acetyltransferase-like domain"/>
    <property type="match status" value="1"/>
</dbReference>
<dbReference type="Pfam" id="PF07247">
    <property type="entry name" value="AATase"/>
    <property type="match status" value="1"/>
</dbReference>
<dbReference type="OrthoDB" id="1862401at2759"/>
<dbReference type="PANTHER" id="PTHR42034">
    <property type="entry name" value="CHROMOSOME 7, WHOLE GENOME SHOTGUN SEQUENCE-RELATED"/>
    <property type="match status" value="1"/>
</dbReference>
<organism evidence="1 2">
    <name type="scientific">Aspergillus puulaauensis</name>
    <dbReference type="NCBI Taxonomy" id="1220207"/>
    <lineage>
        <taxon>Eukaryota</taxon>
        <taxon>Fungi</taxon>
        <taxon>Dikarya</taxon>
        <taxon>Ascomycota</taxon>
        <taxon>Pezizomycotina</taxon>
        <taxon>Eurotiomycetes</taxon>
        <taxon>Eurotiomycetidae</taxon>
        <taxon>Eurotiales</taxon>
        <taxon>Aspergillaceae</taxon>
        <taxon>Aspergillus</taxon>
    </lineage>
</organism>
<dbReference type="Proteomes" id="UP000654913">
    <property type="component" value="Chromosome 6"/>
</dbReference>
<dbReference type="PANTHER" id="PTHR42034:SF2">
    <property type="entry name" value="ACYL-COA-DEPENDENT ACYLTRANSFERASE MAC1"/>
    <property type="match status" value="1"/>
</dbReference>